<organism evidence="2 3">
    <name type="scientific">Deinococcus hohokamensis</name>
    <dbReference type="NCBI Taxonomy" id="309883"/>
    <lineage>
        <taxon>Bacteria</taxon>
        <taxon>Thermotogati</taxon>
        <taxon>Deinococcota</taxon>
        <taxon>Deinococci</taxon>
        <taxon>Deinococcales</taxon>
        <taxon>Deinococcaceae</taxon>
        <taxon>Deinococcus</taxon>
    </lineage>
</organism>
<dbReference type="RefSeq" id="WP_380060719.1">
    <property type="nucleotide sequence ID" value="NZ_JBHSEI010000002.1"/>
</dbReference>
<sequence>MNIQGITWHAVTLEPEAFEATKQLTTQVLGLQPMMELEGVAVFSMPNGTLLELYTPQAVPPFGYNGNVAFGFRVDDIEVASQQLEAAGCELLGEINRVPDMNYAYRHFRGPGGIVYGLNEQR</sequence>
<protein>
    <submittedName>
        <fullName evidence="2">VOC family protein</fullName>
    </submittedName>
</protein>
<dbReference type="InterPro" id="IPR037523">
    <property type="entry name" value="VOC_core"/>
</dbReference>
<accession>A0ABV9I895</accession>
<reference evidence="3" key="1">
    <citation type="journal article" date="2019" name="Int. J. Syst. Evol. Microbiol.">
        <title>The Global Catalogue of Microorganisms (GCM) 10K type strain sequencing project: providing services to taxonomists for standard genome sequencing and annotation.</title>
        <authorList>
            <consortium name="The Broad Institute Genomics Platform"/>
            <consortium name="The Broad Institute Genome Sequencing Center for Infectious Disease"/>
            <person name="Wu L."/>
            <person name="Ma J."/>
        </authorList>
    </citation>
    <scope>NUCLEOTIDE SEQUENCE [LARGE SCALE GENOMIC DNA]</scope>
    <source>
        <strain evidence="3">CCUG 55995</strain>
    </source>
</reference>
<dbReference type="InterPro" id="IPR029068">
    <property type="entry name" value="Glyas_Bleomycin-R_OHBP_Dase"/>
</dbReference>
<evidence type="ECO:0000313" key="3">
    <source>
        <dbReference type="Proteomes" id="UP001595952"/>
    </source>
</evidence>
<dbReference type="Pfam" id="PF00903">
    <property type="entry name" value="Glyoxalase"/>
    <property type="match status" value="1"/>
</dbReference>
<dbReference type="PROSITE" id="PS51819">
    <property type="entry name" value="VOC"/>
    <property type="match status" value="1"/>
</dbReference>
<dbReference type="Proteomes" id="UP001595952">
    <property type="component" value="Unassembled WGS sequence"/>
</dbReference>
<gene>
    <name evidence="2" type="ORF">ACFO0D_04925</name>
</gene>
<dbReference type="SUPFAM" id="SSF54593">
    <property type="entry name" value="Glyoxalase/Bleomycin resistance protein/Dihydroxybiphenyl dioxygenase"/>
    <property type="match status" value="1"/>
</dbReference>
<comment type="caution">
    <text evidence="2">The sequence shown here is derived from an EMBL/GenBank/DDBJ whole genome shotgun (WGS) entry which is preliminary data.</text>
</comment>
<dbReference type="InterPro" id="IPR004360">
    <property type="entry name" value="Glyas_Fos-R_dOase_dom"/>
</dbReference>
<proteinExistence type="predicted"/>
<feature type="domain" description="VOC" evidence="1">
    <location>
        <begin position="7"/>
        <end position="121"/>
    </location>
</feature>
<keyword evidence="3" id="KW-1185">Reference proteome</keyword>
<dbReference type="EMBL" id="JBHSEI010000002">
    <property type="protein sequence ID" value="MFC4637684.1"/>
    <property type="molecule type" value="Genomic_DNA"/>
</dbReference>
<evidence type="ECO:0000313" key="2">
    <source>
        <dbReference type="EMBL" id="MFC4637684.1"/>
    </source>
</evidence>
<dbReference type="Gene3D" id="3.10.180.10">
    <property type="entry name" value="2,3-Dihydroxybiphenyl 1,2-Dioxygenase, domain 1"/>
    <property type="match status" value="1"/>
</dbReference>
<evidence type="ECO:0000259" key="1">
    <source>
        <dbReference type="PROSITE" id="PS51819"/>
    </source>
</evidence>
<name>A0ABV9I895_9DEIO</name>